<sequence length="75" mass="8499">MGLVTRAVKAFMDKTDKLRLLFGPANRGDTAAPVVHHHDDYEHASEEDLAGFEVETDSHGHHYAVRKTDLWKEEV</sequence>
<gene>
    <name evidence="1" type="ORF">GCM10009825_09760</name>
</gene>
<name>A0ABN2YM45_9MICC</name>
<comment type="caution">
    <text evidence="1">The sequence shown here is derived from an EMBL/GenBank/DDBJ whole genome shotgun (WGS) entry which is preliminary data.</text>
</comment>
<accession>A0ABN2YM45</accession>
<organism evidence="1 2">
    <name type="scientific">Arthrobacter humicola</name>
    <dbReference type="NCBI Taxonomy" id="409291"/>
    <lineage>
        <taxon>Bacteria</taxon>
        <taxon>Bacillati</taxon>
        <taxon>Actinomycetota</taxon>
        <taxon>Actinomycetes</taxon>
        <taxon>Micrococcales</taxon>
        <taxon>Micrococcaceae</taxon>
        <taxon>Arthrobacter</taxon>
    </lineage>
</organism>
<evidence type="ECO:0000313" key="2">
    <source>
        <dbReference type="Proteomes" id="UP001500102"/>
    </source>
</evidence>
<reference evidence="1 2" key="1">
    <citation type="journal article" date="2019" name="Int. J. Syst. Evol. Microbiol.">
        <title>The Global Catalogue of Microorganisms (GCM) 10K type strain sequencing project: providing services to taxonomists for standard genome sequencing and annotation.</title>
        <authorList>
            <consortium name="The Broad Institute Genomics Platform"/>
            <consortium name="The Broad Institute Genome Sequencing Center for Infectious Disease"/>
            <person name="Wu L."/>
            <person name="Ma J."/>
        </authorList>
    </citation>
    <scope>NUCLEOTIDE SEQUENCE [LARGE SCALE GENOMIC DNA]</scope>
    <source>
        <strain evidence="1 2">JCM 15921</strain>
    </source>
</reference>
<evidence type="ECO:0000313" key="1">
    <source>
        <dbReference type="EMBL" id="GAA2129528.1"/>
    </source>
</evidence>
<dbReference type="EMBL" id="BAAAQB010000012">
    <property type="protein sequence ID" value="GAA2129528.1"/>
    <property type="molecule type" value="Genomic_DNA"/>
</dbReference>
<protein>
    <submittedName>
        <fullName evidence="1">Uncharacterized protein</fullName>
    </submittedName>
</protein>
<dbReference type="Proteomes" id="UP001500102">
    <property type="component" value="Unassembled WGS sequence"/>
</dbReference>
<keyword evidence="2" id="KW-1185">Reference proteome</keyword>
<proteinExistence type="predicted"/>